<sequence>MPVLNPVNYCASYEIGYPKSNAQTEVTISAAISFESRFRIIAKRKDMPVLSFCQTLDSENKSNVPWLIGTT</sequence>
<protein>
    <submittedName>
        <fullName evidence="1">Uncharacterized protein</fullName>
    </submittedName>
</protein>
<reference evidence="2" key="1">
    <citation type="journal article" date="2019" name="Int. J. Syst. Evol. Microbiol.">
        <title>The Global Catalogue of Microorganisms (GCM) 10K type strain sequencing project: providing services to taxonomists for standard genome sequencing and annotation.</title>
        <authorList>
            <consortium name="The Broad Institute Genomics Platform"/>
            <consortium name="The Broad Institute Genome Sequencing Center for Infectious Disease"/>
            <person name="Wu L."/>
            <person name="Ma J."/>
        </authorList>
    </citation>
    <scope>NUCLEOTIDE SEQUENCE [LARGE SCALE GENOMIC DNA]</scope>
    <source>
        <strain evidence="2">NBRC 102030</strain>
    </source>
</reference>
<evidence type="ECO:0000313" key="2">
    <source>
        <dbReference type="Proteomes" id="UP001157046"/>
    </source>
</evidence>
<gene>
    <name evidence="1" type="ORF">GCM10025855_37950</name>
</gene>
<evidence type="ECO:0000313" key="1">
    <source>
        <dbReference type="EMBL" id="GMA84262.1"/>
    </source>
</evidence>
<comment type="caution">
    <text evidence="1">The sequence shown here is derived from an EMBL/GenBank/DDBJ whole genome shotgun (WGS) entry which is preliminary data.</text>
</comment>
<name>A0ABQ6J946_9GAMM</name>
<keyword evidence="2" id="KW-1185">Reference proteome</keyword>
<organism evidence="1 2">
    <name type="scientific">Shewanella glacialipiscicola</name>
    <dbReference type="NCBI Taxonomy" id="614069"/>
    <lineage>
        <taxon>Bacteria</taxon>
        <taxon>Pseudomonadati</taxon>
        <taxon>Pseudomonadota</taxon>
        <taxon>Gammaproteobacteria</taxon>
        <taxon>Alteromonadales</taxon>
        <taxon>Shewanellaceae</taxon>
        <taxon>Shewanella</taxon>
    </lineage>
</organism>
<proteinExistence type="predicted"/>
<accession>A0ABQ6J946</accession>
<dbReference type="EMBL" id="BSUY01000001">
    <property type="protein sequence ID" value="GMA84262.1"/>
    <property type="molecule type" value="Genomic_DNA"/>
</dbReference>
<dbReference type="Proteomes" id="UP001157046">
    <property type="component" value="Unassembled WGS sequence"/>
</dbReference>